<dbReference type="InterPro" id="IPR036390">
    <property type="entry name" value="WH_DNA-bd_sf"/>
</dbReference>
<dbReference type="Pfam" id="PF13601">
    <property type="entry name" value="HTH_34"/>
    <property type="match status" value="1"/>
</dbReference>
<evidence type="ECO:0000259" key="1">
    <source>
        <dbReference type="Pfam" id="PF13601"/>
    </source>
</evidence>
<dbReference type="PANTHER" id="PTHR37318">
    <property type="entry name" value="BSL7504 PROTEIN"/>
    <property type="match status" value="1"/>
</dbReference>
<organism evidence="2 3">
    <name type="scientific">Microbulbifer echini</name>
    <dbReference type="NCBI Taxonomy" id="1529067"/>
    <lineage>
        <taxon>Bacteria</taxon>
        <taxon>Pseudomonadati</taxon>
        <taxon>Pseudomonadota</taxon>
        <taxon>Gammaproteobacteria</taxon>
        <taxon>Cellvibrionales</taxon>
        <taxon>Microbulbiferaceae</taxon>
        <taxon>Microbulbifer</taxon>
    </lineage>
</organism>
<dbReference type="SUPFAM" id="SSF46785">
    <property type="entry name" value="Winged helix' DNA-binding domain"/>
    <property type="match status" value="1"/>
</dbReference>
<reference evidence="2 3" key="1">
    <citation type="submission" date="2024-08" db="EMBL/GenBank/DDBJ databases">
        <authorList>
            <person name="Ishaq N."/>
        </authorList>
    </citation>
    <scope>NUCLEOTIDE SEQUENCE [LARGE SCALE GENOMIC DNA]</scope>
    <source>
        <strain evidence="2 3">JCM 30400</strain>
    </source>
</reference>
<feature type="domain" description="Winged helix DNA-binding" evidence="1">
    <location>
        <begin position="2"/>
        <end position="79"/>
    </location>
</feature>
<protein>
    <submittedName>
        <fullName evidence="2">Transcriptional regulator</fullName>
    </submittedName>
</protein>
<dbReference type="EMBL" id="JBGMEL010000011">
    <property type="protein sequence ID" value="MFA0791327.1"/>
    <property type="molecule type" value="Genomic_DNA"/>
</dbReference>
<sequence length="84" mass="9695">MRLAICMMLAKYEEISFSRFKNQLQATDGHLVAQLRRLDERGYIARRKDFVERKPIACYHLTGAGREALHKHLQPLQPLISSAS</sequence>
<name>A0ABV4NP65_9GAMM</name>
<dbReference type="PANTHER" id="PTHR37318:SF1">
    <property type="entry name" value="BSL7504 PROTEIN"/>
    <property type="match status" value="1"/>
</dbReference>
<dbReference type="Gene3D" id="1.10.10.10">
    <property type="entry name" value="Winged helix-like DNA-binding domain superfamily/Winged helix DNA-binding domain"/>
    <property type="match status" value="1"/>
</dbReference>
<accession>A0ABV4NP65</accession>
<evidence type="ECO:0000313" key="2">
    <source>
        <dbReference type="EMBL" id="MFA0791327.1"/>
    </source>
</evidence>
<gene>
    <name evidence="2" type="ORF">ACCI51_12290</name>
</gene>
<dbReference type="InterPro" id="IPR027395">
    <property type="entry name" value="WH_DNA-bd_dom"/>
</dbReference>
<keyword evidence="3" id="KW-1185">Reference proteome</keyword>
<dbReference type="InterPro" id="IPR036388">
    <property type="entry name" value="WH-like_DNA-bd_sf"/>
</dbReference>
<proteinExistence type="predicted"/>
<comment type="caution">
    <text evidence="2">The sequence shown here is derived from an EMBL/GenBank/DDBJ whole genome shotgun (WGS) entry which is preliminary data.</text>
</comment>
<evidence type="ECO:0000313" key="3">
    <source>
        <dbReference type="Proteomes" id="UP001569414"/>
    </source>
</evidence>
<dbReference type="RefSeq" id="WP_371843805.1">
    <property type="nucleotide sequence ID" value="NZ_JBGMEL010000011.1"/>
</dbReference>
<dbReference type="Proteomes" id="UP001569414">
    <property type="component" value="Unassembled WGS sequence"/>
</dbReference>